<dbReference type="PRINTS" id="PR00359">
    <property type="entry name" value="BP450"/>
</dbReference>
<keyword evidence="4" id="KW-0560">Oxidoreductase</keyword>
<reference evidence="7 8" key="1">
    <citation type="submission" date="2016-10" db="EMBL/GenBank/DDBJ databases">
        <title>Genome sequence of Streptomyces sp. MUSC 1.</title>
        <authorList>
            <person name="Lee L.-H."/>
            <person name="Ser H.-L."/>
            <person name="Law J.W.-F."/>
        </authorList>
    </citation>
    <scope>NUCLEOTIDE SEQUENCE [LARGE SCALE GENOMIC DNA]</scope>
    <source>
        <strain evidence="7 8">MUSC 1</strain>
    </source>
</reference>
<accession>A0A1S2P230</accession>
<dbReference type="GO" id="GO:0004497">
    <property type="term" value="F:monooxygenase activity"/>
    <property type="evidence" value="ECO:0007669"/>
    <property type="project" value="UniProtKB-KW"/>
</dbReference>
<dbReference type="SUPFAM" id="SSF48264">
    <property type="entry name" value="Cytochrome P450"/>
    <property type="match status" value="1"/>
</dbReference>
<evidence type="ECO:0000256" key="1">
    <source>
        <dbReference type="ARBA" id="ARBA00010617"/>
    </source>
</evidence>
<dbReference type="GO" id="GO:0016705">
    <property type="term" value="F:oxidoreductase activity, acting on paired donors, with incorporation or reduction of molecular oxygen"/>
    <property type="evidence" value="ECO:0007669"/>
    <property type="project" value="InterPro"/>
</dbReference>
<keyword evidence="8" id="KW-1185">Reference proteome</keyword>
<comment type="similarity">
    <text evidence="1">Belongs to the cytochrome P450 family.</text>
</comment>
<evidence type="ECO:0000256" key="6">
    <source>
        <dbReference type="ARBA" id="ARBA00023033"/>
    </source>
</evidence>
<evidence type="ECO:0000313" key="8">
    <source>
        <dbReference type="Proteomes" id="UP000179642"/>
    </source>
</evidence>
<sequence>MKTRPGPPVIPSERGKCPFDPPTEYARLRAEQPVSPVTFQVAPKDTSGWLVTRHDLVRQILADDRFSHRNELLAHVVAPPFPMTEYAPQPSPPGSFAKMDAPEHTRYRRLLAGHFTLRRIQQYEPQLTRIVDGALAEMAAKGSPADLVTDFAEKVSLRSVCSLMDVSPELMDGIQEHFSALMTLTYTLEEFVHHVESMDGLIRPMVRERTAEQGEDFFGRLAATGELTEDELVNLAVLTLGGSLDTTPNMLALSTFALLEHPDQLALLRERPELYEAGAVDELLRYLTISQMGSSRCALEDVEIGGTTIRAGQTVVLSLPAANRDPEVFTDPDRLDVTRVPRKHLALGFGAHQCLGQHLARASMRIGLRSLFDRFPSLRLAAAAGEVPLRDRAVHYGVDQLLVAWD</sequence>
<gene>
    <name evidence="7" type="ORF">BIV23_42430</name>
</gene>
<keyword evidence="6" id="KW-0503">Monooxygenase</keyword>
<dbReference type="GO" id="GO:0020037">
    <property type="term" value="F:heme binding"/>
    <property type="evidence" value="ECO:0007669"/>
    <property type="project" value="InterPro"/>
</dbReference>
<evidence type="ECO:0000256" key="2">
    <source>
        <dbReference type="ARBA" id="ARBA00022617"/>
    </source>
</evidence>
<evidence type="ECO:0000256" key="3">
    <source>
        <dbReference type="ARBA" id="ARBA00022723"/>
    </source>
</evidence>
<proteinExistence type="inferred from homology"/>
<protein>
    <submittedName>
        <fullName evidence="7">Cytochrome</fullName>
    </submittedName>
</protein>
<keyword evidence="2" id="KW-0349">Heme</keyword>
<dbReference type="Pfam" id="PF00067">
    <property type="entry name" value="p450"/>
    <property type="match status" value="1"/>
</dbReference>
<evidence type="ECO:0000313" key="7">
    <source>
        <dbReference type="EMBL" id="OIJ87853.1"/>
    </source>
</evidence>
<dbReference type="FunFam" id="1.10.630.10:FF:000018">
    <property type="entry name" value="Cytochrome P450 monooxygenase"/>
    <property type="match status" value="1"/>
</dbReference>
<dbReference type="EMBL" id="MLYO01000109">
    <property type="protein sequence ID" value="OIJ87853.1"/>
    <property type="molecule type" value="Genomic_DNA"/>
</dbReference>
<dbReference type="PANTHER" id="PTHR46696:SF1">
    <property type="entry name" value="CYTOCHROME P450 YJIB-RELATED"/>
    <property type="match status" value="1"/>
</dbReference>
<dbReference type="Proteomes" id="UP000179642">
    <property type="component" value="Unassembled WGS sequence"/>
</dbReference>
<organism evidence="7 8">
    <name type="scientific">Streptomyces monashensis</name>
    <dbReference type="NCBI Taxonomy" id="1678012"/>
    <lineage>
        <taxon>Bacteria</taxon>
        <taxon>Bacillati</taxon>
        <taxon>Actinomycetota</taxon>
        <taxon>Actinomycetes</taxon>
        <taxon>Kitasatosporales</taxon>
        <taxon>Streptomycetaceae</taxon>
        <taxon>Streptomyces</taxon>
    </lineage>
</organism>
<dbReference type="InterPro" id="IPR036396">
    <property type="entry name" value="Cyt_P450_sf"/>
</dbReference>
<name>A0A1S2P230_9ACTN</name>
<dbReference type="RefSeq" id="WP_071386329.1">
    <property type="nucleotide sequence ID" value="NZ_MLYO01000109.1"/>
</dbReference>
<comment type="caution">
    <text evidence="7">The sequence shown here is derived from an EMBL/GenBank/DDBJ whole genome shotgun (WGS) entry which is preliminary data.</text>
</comment>
<dbReference type="InterPro" id="IPR001128">
    <property type="entry name" value="Cyt_P450"/>
</dbReference>
<dbReference type="OrthoDB" id="3664945at2"/>
<evidence type="ECO:0000256" key="5">
    <source>
        <dbReference type="ARBA" id="ARBA00023004"/>
    </source>
</evidence>
<evidence type="ECO:0000256" key="4">
    <source>
        <dbReference type="ARBA" id="ARBA00023002"/>
    </source>
</evidence>
<keyword evidence="5" id="KW-0408">Iron</keyword>
<dbReference type="PANTHER" id="PTHR46696">
    <property type="entry name" value="P450, PUTATIVE (EUROFUNG)-RELATED"/>
    <property type="match status" value="1"/>
</dbReference>
<dbReference type="AlphaFoldDB" id="A0A1S2P230"/>
<keyword evidence="3" id="KW-0479">Metal-binding</keyword>
<dbReference type="InterPro" id="IPR002397">
    <property type="entry name" value="Cyt_P450_B"/>
</dbReference>
<dbReference type="Gene3D" id="1.10.630.10">
    <property type="entry name" value="Cytochrome P450"/>
    <property type="match status" value="1"/>
</dbReference>
<dbReference type="GO" id="GO:0005506">
    <property type="term" value="F:iron ion binding"/>
    <property type="evidence" value="ECO:0007669"/>
    <property type="project" value="InterPro"/>
</dbReference>
<dbReference type="CDD" id="cd11030">
    <property type="entry name" value="CYP105-like"/>
    <property type="match status" value="1"/>
</dbReference>